<dbReference type="Proteomes" id="UP000887226">
    <property type="component" value="Unassembled WGS sequence"/>
</dbReference>
<gene>
    <name evidence="2" type="ORF">BJ878DRAFT_430180</name>
</gene>
<keyword evidence="3" id="KW-1185">Reference proteome</keyword>
<reference evidence="2" key="1">
    <citation type="journal article" date="2021" name="IMA Fungus">
        <title>Genomic characterization of three marine fungi, including Emericellopsis atlantica sp. nov. with signatures of a generalist lifestyle and marine biomass degradation.</title>
        <authorList>
            <person name="Hagestad O.C."/>
            <person name="Hou L."/>
            <person name="Andersen J.H."/>
            <person name="Hansen E.H."/>
            <person name="Altermark B."/>
            <person name="Li C."/>
            <person name="Kuhnert E."/>
            <person name="Cox R.J."/>
            <person name="Crous P.W."/>
            <person name="Spatafora J.W."/>
            <person name="Lail K."/>
            <person name="Amirebrahimi M."/>
            <person name="Lipzen A."/>
            <person name="Pangilinan J."/>
            <person name="Andreopoulos W."/>
            <person name="Hayes R.D."/>
            <person name="Ng V."/>
            <person name="Grigoriev I.V."/>
            <person name="Jackson S.A."/>
            <person name="Sutton T.D.S."/>
            <person name="Dobson A.D.W."/>
            <person name="Rama T."/>
        </authorList>
    </citation>
    <scope>NUCLEOTIDE SEQUENCE</scope>
    <source>
        <strain evidence="2">TRa3180A</strain>
    </source>
</reference>
<feature type="non-terminal residue" evidence="2">
    <location>
        <position position="1"/>
    </location>
</feature>
<dbReference type="Pfam" id="PF00394">
    <property type="entry name" value="Cu-oxidase"/>
    <property type="match status" value="1"/>
</dbReference>
<dbReference type="Gene3D" id="2.60.40.420">
    <property type="entry name" value="Cupredoxins - blue copper proteins"/>
    <property type="match status" value="1"/>
</dbReference>
<dbReference type="EMBL" id="MU254431">
    <property type="protein sequence ID" value="KAG9240490.1"/>
    <property type="molecule type" value="Genomic_DNA"/>
</dbReference>
<evidence type="ECO:0000259" key="1">
    <source>
        <dbReference type="Pfam" id="PF00394"/>
    </source>
</evidence>
<accession>A0A9P7YVF5</accession>
<name>A0A9P7YVF5_9HELO</name>
<dbReference type="InterPro" id="IPR008972">
    <property type="entry name" value="Cupredoxin"/>
</dbReference>
<dbReference type="InterPro" id="IPR001117">
    <property type="entry name" value="Cu-oxidase_2nd"/>
</dbReference>
<dbReference type="SUPFAM" id="SSF49503">
    <property type="entry name" value="Cupredoxins"/>
    <property type="match status" value="1"/>
</dbReference>
<evidence type="ECO:0000313" key="2">
    <source>
        <dbReference type="EMBL" id="KAG9240490.1"/>
    </source>
</evidence>
<proteinExistence type="predicted"/>
<evidence type="ECO:0000313" key="3">
    <source>
        <dbReference type="Proteomes" id="UP000887226"/>
    </source>
</evidence>
<sequence length="67" mass="7350">LFLNDWSHETTNGIHESAQTNGLQTLDIGLINGTNTFDGVGERFTIDTVAGEKYRVRLANGAIDSHF</sequence>
<comment type="caution">
    <text evidence="2">The sequence shown here is derived from an EMBL/GenBank/DDBJ whole genome shotgun (WGS) entry which is preliminary data.</text>
</comment>
<dbReference type="AlphaFoldDB" id="A0A9P7YVF5"/>
<organism evidence="2 3">
    <name type="scientific">Calycina marina</name>
    <dbReference type="NCBI Taxonomy" id="1763456"/>
    <lineage>
        <taxon>Eukaryota</taxon>
        <taxon>Fungi</taxon>
        <taxon>Dikarya</taxon>
        <taxon>Ascomycota</taxon>
        <taxon>Pezizomycotina</taxon>
        <taxon>Leotiomycetes</taxon>
        <taxon>Helotiales</taxon>
        <taxon>Pezizellaceae</taxon>
        <taxon>Calycina</taxon>
    </lineage>
</organism>
<protein>
    <recommendedName>
        <fullName evidence="1">Plastocyanin-like domain-containing protein</fullName>
    </recommendedName>
</protein>
<feature type="domain" description="Plastocyanin-like" evidence="1">
    <location>
        <begin position="2"/>
        <end position="67"/>
    </location>
</feature>